<dbReference type="FunFam" id="1.25.40.420:FF:000008">
    <property type="entry name" value="BTB/POZ domain-containing protein POB1"/>
    <property type="match status" value="1"/>
</dbReference>
<name>A0ABD2LQC8_9BILA</name>
<organism evidence="5 6">
    <name type="scientific">Heterodera trifolii</name>
    <dbReference type="NCBI Taxonomy" id="157864"/>
    <lineage>
        <taxon>Eukaryota</taxon>
        <taxon>Metazoa</taxon>
        <taxon>Ecdysozoa</taxon>
        <taxon>Nematoda</taxon>
        <taxon>Chromadorea</taxon>
        <taxon>Rhabditida</taxon>
        <taxon>Tylenchina</taxon>
        <taxon>Tylenchomorpha</taxon>
        <taxon>Tylenchoidea</taxon>
        <taxon>Heteroderidae</taxon>
        <taxon>Heteroderinae</taxon>
        <taxon>Heterodera</taxon>
    </lineage>
</organism>
<evidence type="ECO:0000256" key="1">
    <source>
        <dbReference type="ARBA" id="ARBA00004906"/>
    </source>
</evidence>
<evidence type="ECO:0000259" key="4">
    <source>
        <dbReference type="SMART" id="SM00875"/>
    </source>
</evidence>
<dbReference type="EMBL" id="JBICBT010000342">
    <property type="protein sequence ID" value="KAL3116860.1"/>
    <property type="molecule type" value="Genomic_DNA"/>
</dbReference>
<feature type="domain" description="BACK" evidence="4">
    <location>
        <begin position="28"/>
        <end position="134"/>
    </location>
</feature>
<dbReference type="AlphaFoldDB" id="A0ABD2LQC8"/>
<accession>A0ABD2LQC8</accession>
<dbReference type="InterPro" id="IPR008974">
    <property type="entry name" value="TRAF-like"/>
</dbReference>
<dbReference type="SUPFAM" id="SSF58104">
    <property type="entry name" value="Methyl-accepting chemotaxis protein (MCP) signaling domain"/>
    <property type="match status" value="1"/>
</dbReference>
<comment type="pathway">
    <text evidence="1">Protein modification; protein ubiquitination.</text>
</comment>
<dbReference type="SMART" id="SM00875">
    <property type="entry name" value="BACK"/>
    <property type="match status" value="1"/>
</dbReference>
<evidence type="ECO:0000313" key="6">
    <source>
        <dbReference type="Proteomes" id="UP001620626"/>
    </source>
</evidence>
<sequence>MNMANPDTLADRMKLLLSTAKGADAHFVVGKNDEKEEVVQRCLMCIDKNADILIKSDAFLQIDQNLLYEILARDELQIREEISIWNAALRWADAKCRQNAIESSAKNRRAVLGPALFKIRFPLFSKEEFSEKIVSSGVLKMEEVIGIYQFLCLPNFRRTSGGLLYPLQFPSHWRISTFGTIVMDIEKVSQFMRQIIGSKRHSEVMKIKGFPWKIMAQILLKTEYAEKVKESREKWRESSERWRKSQAKLMENSEKMKQNARKLKENGEKLKENTEKMEENKAKLEKNNEKWEEIIEKLNEKTKEREEITKKIKENTEKWTEIIEKMEANTKKLEENTDKMEEITERLWENIENMKENAREMKKNSERLEENAKKLEEDRERLEENANKIEENGERLEENANKIKEDGEKLIKIENVENFKETAERLIENSKKLLEIREKLEENGKKLEENGEKLSKESNEKLKENDENNKERKEKWEELKKWRKIAGGEKWLGFFLLYDAPKNDSNLSCVCSATLRIVSQKSEVRDFQHKFSDVTLKPGNCWGFSNFISFAQLMDPGKELYDKSGDKVKLAIDLAVKEAAKTEDKA</sequence>
<dbReference type="Proteomes" id="UP001620626">
    <property type="component" value="Unassembled WGS sequence"/>
</dbReference>
<feature type="region of interest" description="Disordered" evidence="3">
    <location>
        <begin position="360"/>
        <end position="393"/>
    </location>
</feature>
<protein>
    <recommendedName>
        <fullName evidence="4">BACK domain-containing protein</fullName>
    </recommendedName>
</protein>
<dbReference type="InterPro" id="IPR011705">
    <property type="entry name" value="BACK"/>
</dbReference>
<dbReference type="Pfam" id="PF07707">
    <property type="entry name" value="BACK"/>
    <property type="match status" value="1"/>
</dbReference>
<dbReference type="Gene3D" id="1.10.287.950">
    <property type="entry name" value="Methyl-accepting chemotaxis protein"/>
    <property type="match status" value="1"/>
</dbReference>
<comment type="caution">
    <text evidence="5">The sequence shown here is derived from an EMBL/GenBank/DDBJ whole genome shotgun (WGS) entry which is preliminary data.</text>
</comment>
<dbReference type="Gene3D" id="2.60.210.10">
    <property type="entry name" value="Apoptosis, Tumor Necrosis Factor Receptor Associated Protein 2, Chain A"/>
    <property type="match status" value="1"/>
</dbReference>
<dbReference type="PANTHER" id="PTHR45774">
    <property type="entry name" value="BTB/POZ DOMAIN-CONTAINING"/>
    <property type="match status" value="1"/>
</dbReference>
<feature type="region of interest" description="Disordered" evidence="3">
    <location>
        <begin position="447"/>
        <end position="470"/>
    </location>
</feature>
<evidence type="ECO:0000256" key="2">
    <source>
        <dbReference type="ARBA" id="ARBA00022786"/>
    </source>
</evidence>
<gene>
    <name evidence="5" type="ORF">niasHT_003384</name>
</gene>
<dbReference type="Gene3D" id="1.25.40.420">
    <property type="match status" value="1"/>
</dbReference>
<keyword evidence="6" id="KW-1185">Reference proteome</keyword>
<keyword evidence="2" id="KW-0833">Ubl conjugation pathway</keyword>
<evidence type="ECO:0000313" key="5">
    <source>
        <dbReference type="EMBL" id="KAL3116860.1"/>
    </source>
</evidence>
<evidence type="ECO:0000256" key="3">
    <source>
        <dbReference type="SAM" id="MobiDB-lite"/>
    </source>
</evidence>
<dbReference type="PANTHER" id="PTHR45774:SF3">
    <property type="entry name" value="BTB (POZ) DOMAIN-CONTAINING 2B-RELATED"/>
    <property type="match status" value="1"/>
</dbReference>
<dbReference type="SUPFAM" id="SSF49599">
    <property type="entry name" value="TRAF domain-like"/>
    <property type="match status" value="1"/>
</dbReference>
<reference evidence="5 6" key="1">
    <citation type="submission" date="2024-10" db="EMBL/GenBank/DDBJ databases">
        <authorList>
            <person name="Kim D."/>
        </authorList>
    </citation>
    <scope>NUCLEOTIDE SEQUENCE [LARGE SCALE GENOMIC DNA]</scope>
    <source>
        <strain evidence="5">BH-2024</strain>
    </source>
</reference>
<proteinExistence type="predicted"/>